<dbReference type="AlphaFoldDB" id="A0A5N6SU44"/>
<dbReference type="Pfam" id="PF24802">
    <property type="entry name" value="DUF7703"/>
    <property type="match status" value="1"/>
</dbReference>
<dbReference type="EMBL" id="ML743577">
    <property type="protein sequence ID" value="KAE8137417.1"/>
    <property type="molecule type" value="Genomic_DNA"/>
</dbReference>
<accession>A0A5N6SU44</accession>
<keyword evidence="1" id="KW-1133">Transmembrane helix</keyword>
<feature type="transmembrane region" description="Helical" evidence="1">
    <location>
        <begin position="56"/>
        <end position="81"/>
    </location>
</feature>
<evidence type="ECO:0000256" key="1">
    <source>
        <dbReference type="SAM" id="Phobius"/>
    </source>
</evidence>
<feature type="transmembrane region" description="Helical" evidence="1">
    <location>
        <begin position="26"/>
        <end position="47"/>
    </location>
</feature>
<reference evidence="3 4" key="1">
    <citation type="submission" date="2019-04" db="EMBL/GenBank/DDBJ databases">
        <title>Friends and foes A comparative genomics study of 23 Aspergillus species from section Flavi.</title>
        <authorList>
            <consortium name="DOE Joint Genome Institute"/>
            <person name="Kjaerbolling I."/>
            <person name="Vesth T."/>
            <person name="Frisvad J.C."/>
            <person name="Nybo J.L."/>
            <person name="Theobald S."/>
            <person name="Kildgaard S."/>
            <person name="Isbrandt T."/>
            <person name="Kuo A."/>
            <person name="Sato A."/>
            <person name="Lyhne E.K."/>
            <person name="Kogle M.E."/>
            <person name="Wiebenga A."/>
            <person name="Kun R.S."/>
            <person name="Lubbers R.J."/>
            <person name="Makela M.R."/>
            <person name="Barry K."/>
            <person name="Chovatia M."/>
            <person name="Clum A."/>
            <person name="Daum C."/>
            <person name="Haridas S."/>
            <person name="He G."/>
            <person name="LaButti K."/>
            <person name="Lipzen A."/>
            <person name="Mondo S."/>
            <person name="Riley R."/>
            <person name="Salamov A."/>
            <person name="Simmons B.A."/>
            <person name="Magnuson J.K."/>
            <person name="Henrissat B."/>
            <person name="Mortensen U.H."/>
            <person name="Larsen T.O."/>
            <person name="Devries R.P."/>
            <person name="Grigoriev I.V."/>
            <person name="Machida M."/>
            <person name="Baker S.E."/>
            <person name="Andersen M.R."/>
        </authorList>
    </citation>
    <scope>NUCLEOTIDE SEQUENCE [LARGE SCALE GENOMIC DNA]</scope>
    <source>
        <strain evidence="3 4">CBS 117625</strain>
    </source>
</reference>
<dbReference type="GeneID" id="43644137"/>
<dbReference type="PANTHER" id="PTHR37013">
    <property type="entry name" value="INTEGRAL MEMBRANE PROTEIN (AFU_ORTHOLOGUE AFUA_1G05950)-RELATED"/>
    <property type="match status" value="1"/>
</dbReference>
<dbReference type="InterPro" id="IPR056120">
    <property type="entry name" value="DUF7703"/>
</dbReference>
<dbReference type="PANTHER" id="PTHR37013:SF3">
    <property type="entry name" value="INTEGRAL MEMBRANE PROTEIN (AFU_ORTHOLOGUE AFUA_1G05950)"/>
    <property type="match status" value="1"/>
</dbReference>
<keyword evidence="4" id="KW-1185">Reference proteome</keyword>
<name>A0A5N6SU44_ASPPS</name>
<gene>
    <name evidence="3" type="ORF">BDV38DRAFT_282963</name>
</gene>
<protein>
    <recommendedName>
        <fullName evidence="2">DUF7703 domain-containing protein</fullName>
    </recommendedName>
</protein>
<feature type="transmembrane region" description="Helical" evidence="1">
    <location>
        <begin position="122"/>
        <end position="146"/>
    </location>
</feature>
<feature type="transmembrane region" description="Helical" evidence="1">
    <location>
        <begin position="87"/>
        <end position="110"/>
    </location>
</feature>
<keyword evidence="1" id="KW-0812">Transmembrane</keyword>
<dbReference type="Proteomes" id="UP000325672">
    <property type="component" value="Unassembled WGS sequence"/>
</dbReference>
<feature type="transmembrane region" description="Helical" evidence="1">
    <location>
        <begin position="205"/>
        <end position="230"/>
    </location>
</feature>
<proteinExistence type="predicted"/>
<evidence type="ECO:0000313" key="4">
    <source>
        <dbReference type="Proteomes" id="UP000325672"/>
    </source>
</evidence>
<feature type="domain" description="DUF7703" evidence="2">
    <location>
        <begin position="23"/>
        <end position="257"/>
    </location>
</feature>
<dbReference type="RefSeq" id="XP_031913480.1">
    <property type="nucleotide sequence ID" value="XM_032059927.1"/>
</dbReference>
<evidence type="ECO:0000313" key="3">
    <source>
        <dbReference type="EMBL" id="KAE8137417.1"/>
    </source>
</evidence>
<sequence>MSTGSSSNPGNWIIGSYTGDSDALKITIAAFIAVAWYNALELIILIFKKFTHYNGIYFWSMFISAGVGIPLYSLGFLMKFFDLTSAVWLSITLVTIGWWAMVTGQSFVLYSRLHLVVQNSMILRLVLNMIVANIFLLHVPTTVLTYAANFSGSHSYVTAYNVMERIQVAGFCVQELCISGLYMWETYRMLKINPLRSNRKIIIELFMINMICVLMDIGLVAVESANYYIYQTTLKATVYSIKLKIEFGVLGRLVLVATGSTWRPQLNDANVHASAYL</sequence>
<dbReference type="OrthoDB" id="405906at2759"/>
<organism evidence="3 4">
    <name type="scientific">Aspergillus pseudotamarii</name>
    <dbReference type="NCBI Taxonomy" id="132259"/>
    <lineage>
        <taxon>Eukaryota</taxon>
        <taxon>Fungi</taxon>
        <taxon>Dikarya</taxon>
        <taxon>Ascomycota</taxon>
        <taxon>Pezizomycotina</taxon>
        <taxon>Eurotiomycetes</taxon>
        <taxon>Eurotiomycetidae</taxon>
        <taxon>Eurotiales</taxon>
        <taxon>Aspergillaceae</taxon>
        <taxon>Aspergillus</taxon>
        <taxon>Aspergillus subgen. Circumdati</taxon>
    </lineage>
</organism>
<keyword evidence="1" id="KW-0472">Membrane</keyword>
<evidence type="ECO:0000259" key="2">
    <source>
        <dbReference type="Pfam" id="PF24802"/>
    </source>
</evidence>